<dbReference type="InterPro" id="IPR002017">
    <property type="entry name" value="Spectrin_repeat"/>
</dbReference>
<dbReference type="Pfam" id="PF00435">
    <property type="entry name" value="Spectrin"/>
    <property type="match status" value="1"/>
</dbReference>
<proteinExistence type="predicted"/>
<dbReference type="Gene3D" id="1.20.58.60">
    <property type="match status" value="1"/>
</dbReference>
<dbReference type="AlphaFoldDB" id="A0A4U5LXA5"/>
<name>A0A4U5LXA5_STECR</name>
<gene>
    <name evidence="1" type="ORF">L596_028045</name>
</gene>
<reference evidence="1 2" key="1">
    <citation type="journal article" date="2015" name="Genome Biol.">
        <title>Comparative genomics of Steinernema reveals deeply conserved gene regulatory networks.</title>
        <authorList>
            <person name="Dillman A.R."/>
            <person name="Macchietto M."/>
            <person name="Porter C.F."/>
            <person name="Rogers A."/>
            <person name="Williams B."/>
            <person name="Antoshechkin I."/>
            <person name="Lee M.M."/>
            <person name="Goodwin Z."/>
            <person name="Lu X."/>
            <person name="Lewis E.E."/>
            <person name="Goodrich-Blair H."/>
            <person name="Stock S.P."/>
            <person name="Adams B.J."/>
            <person name="Sternberg P.W."/>
            <person name="Mortazavi A."/>
        </authorList>
    </citation>
    <scope>NUCLEOTIDE SEQUENCE [LARGE SCALE GENOMIC DNA]</scope>
    <source>
        <strain evidence="1 2">ALL</strain>
    </source>
</reference>
<dbReference type="OrthoDB" id="7416031at2759"/>
<dbReference type="SUPFAM" id="SSF46966">
    <property type="entry name" value="Spectrin repeat"/>
    <property type="match status" value="1"/>
</dbReference>
<dbReference type="Proteomes" id="UP000298663">
    <property type="component" value="Unassembled WGS sequence"/>
</dbReference>
<protein>
    <submittedName>
        <fullName evidence="1">Uncharacterized protein</fullName>
    </submittedName>
</protein>
<keyword evidence="2" id="KW-1185">Reference proteome</keyword>
<dbReference type="EMBL" id="AZBU02000011">
    <property type="protein sequence ID" value="TKR60861.1"/>
    <property type="molecule type" value="Genomic_DNA"/>
</dbReference>
<sequence>MLRKLEQLEAEVAAREPYIQAALKNGDYLIESGHSAKRQITEKCKTLLNAWVDLSTAMKKLVSPWITVTRRNSTSSTSPKSNRG</sequence>
<accession>A0A4U5LXA5</accession>
<evidence type="ECO:0000313" key="2">
    <source>
        <dbReference type="Proteomes" id="UP000298663"/>
    </source>
</evidence>
<organism evidence="1 2">
    <name type="scientific">Steinernema carpocapsae</name>
    <name type="common">Entomopathogenic nematode</name>
    <dbReference type="NCBI Taxonomy" id="34508"/>
    <lineage>
        <taxon>Eukaryota</taxon>
        <taxon>Metazoa</taxon>
        <taxon>Ecdysozoa</taxon>
        <taxon>Nematoda</taxon>
        <taxon>Chromadorea</taxon>
        <taxon>Rhabditida</taxon>
        <taxon>Tylenchina</taxon>
        <taxon>Panagrolaimomorpha</taxon>
        <taxon>Strongyloidoidea</taxon>
        <taxon>Steinernematidae</taxon>
        <taxon>Steinernema</taxon>
    </lineage>
</organism>
<comment type="caution">
    <text evidence="1">The sequence shown here is derived from an EMBL/GenBank/DDBJ whole genome shotgun (WGS) entry which is preliminary data.</text>
</comment>
<evidence type="ECO:0000313" key="1">
    <source>
        <dbReference type="EMBL" id="TKR60861.1"/>
    </source>
</evidence>
<reference evidence="1 2" key="2">
    <citation type="journal article" date="2019" name="G3 (Bethesda)">
        <title>Hybrid Assembly of the Genome of the Entomopathogenic Nematode Steinernema carpocapsae Identifies the X-Chromosome.</title>
        <authorList>
            <person name="Serra L."/>
            <person name="Macchietto M."/>
            <person name="Macias-Munoz A."/>
            <person name="McGill C.J."/>
            <person name="Rodriguez I.M."/>
            <person name="Rodriguez B."/>
            <person name="Murad R."/>
            <person name="Mortazavi A."/>
        </authorList>
    </citation>
    <scope>NUCLEOTIDE SEQUENCE [LARGE SCALE GENOMIC DNA]</scope>
    <source>
        <strain evidence="1 2">ALL</strain>
    </source>
</reference>